<gene>
    <name evidence="1" type="ORF">GCM10010319_47150</name>
</gene>
<dbReference type="EMBL" id="BAAABW010000026">
    <property type="protein sequence ID" value="GAA0363918.1"/>
    <property type="molecule type" value="Genomic_DNA"/>
</dbReference>
<accession>A0ABN0XHK2</accession>
<dbReference type="InterPro" id="IPR038287">
    <property type="entry name" value="Cse2_sf"/>
</dbReference>
<name>A0ABN0XHK2_9ACTN</name>
<protein>
    <recommendedName>
        <fullName evidence="3">Type I-E CRISPR-associated protein Cse2/CasB</fullName>
    </recommendedName>
</protein>
<sequence length="194" mass="20664">MSELPPAPDPFAGYDAFLDVVRGHCATPSACARLRRAVAAATRPESVSGRRGTGDALHLLRGLAAESMHPERKANYLLTAGIFACHPTSTGSAEPAPARYVQGNLGAALGRAAHDGCVTPGRADKTMRLLTRKSLAGLRLALPRVVRQLDPQLSGLDLAVVLSDLNGWPFRAGAISRRWWESYAIAFPTVAQEN</sequence>
<dbReference type="Pfam" id="PF09485">
    <property type="entry name" value="CRISPR_Cse2"/>
    <property type="match status" value="1"/>
</dbReference>
<organism evidence="1 2">
    <name type="scientific">Streptomyces blastmyceticus</name>
    <dbReference type="NCBI Taxonomy" id="68180"/>
    <lineage>
        <taxon>Bacteria</taxon>
        <taxon>Bacillati</taxon>
        <taxon>Actinomycetota</taxon>
        <taxon>Actinomycetes</taxon>
        <taxon>Kitasatosporales</taxon>
        <taxon>Streptomycetaceae</taxon>
        <taxon>Streptomyces</taxon>
    </lineage>
</organism>
<dbReference type="RefSeq" id="WP_344120631.1">
    <property type="nucleotide sequence ID" value="NZ_BAAABW010000026.1"/>
</dbReference>
<keyword evidence="2" id="KW-1185">Reference proteome</keyword>
<dbReference type="Gene3D" id="1.10.520.40">
    <property type="entry name" value="CRISPR-associated protein Cse2"/>
    <property type="match status" value="1"/>
</dbReference>
<evidence type="ECO:0000313" key="1">
    <source>
        <dbReference type="EMBL" id="GAA0363918.1"/>
    </source>
</evidence>
<proteinExistence type="predicted"/>
<evidence type="ECO:0000313" key="2">
    <source>
        <dbReference type="Proteomes" id="UP001500063"/>
    </source>
</evidence>
<reference evidence="1 2" key="1">
    <citation type="journal article" date="2019" name="Int. J. Syst. Evol. Microbiol.">
        <title>The Global Catalogue of Microorganisms (GCM) 10K type strain sequencing project: providing services to taxonomists for standard genome sequencing and annotation.</title>
        <authorList>
            <consortium name="The Broad Institute Genomics Platform"/>
            <consortium name="The Broad Institute Genome Sequencing Center for Infectious Disease"/>
            <person name="Wu L."/>
            <person name="Ma J."/>
        </authorList>
    </citation>
    <scope>NUCLEOTIDE SEQUENCE [LARGE SCALE GENOMIC DNA]</scope>
    <source>
        <strain evidence="1 2">JCM 4565</strain>
    </source>
</reference>
<dbReference type="InterPro" id="IPR013382">
    <property type="entry name" value="CRISPR-assoc_prot_Cse2"/>
</dbReference>
<evidence type="ECO:0008006" key="3">
    <source>
        <dbReference type="Google" id="ProtNLM"/>
    </source>
</evidence>
<dbReference type="Proteomes" id="UP001500063">
    <property type="component" value="Unassembled WGS sequence"/>
</dbReference>
<comment type="caution">
    <text evidence="1">The sequence shown here is derived from an EMBL/GenBank/DDBJ whole genome shotgun (WGS) entry which is preliminary data.</text>
</comment>